<dbReference type="Proteomes" id="UP000196102">
    <property type="component" value="Unassembled WGS sequence"/>
</dbReference>
<gene>
    <name evidence="2" type="ORF">A9Q93_04235</name>
</gene>
<feature type="transmembrane region" description="Helical" evidence="1">
    <location>
        <begin position="74"/>
        <end position="91"/>
    </location>
</feature>
<dbReference type="AlphaFoldDB" id="A0A1Z8B6C5"/>
<evidence type="ECO:0008006" key="4">
    <source>
        <dbReference type="Google" id="ProtNLM"/>
    </source>
</evidence>
<evidence type="ECO:0000313" key="2">
    <source>
        <dbReference type="EMBL" id="OUS18109.1"/>
    </source>
</evidence>
<accession>A0A1Z8B6C5</accession>
<feature type="transmembrane region" description="Helical" evidence="1">
    <location>
        <begin position="103"/>
        <end position="124"/>
    </location>
</feature>
<feature type="transmembrane region" description="Helical" evidence="1">
    <location>
        <begin position="241"/>
        <end position="260"/>
    </location>
</feature>
<feature type="transmembrane region" description="Helical" evidence="1">
    <location>
        <begin position="144"/>
        <end position="164"/>
    </location>
</feature>
<keyword evidence="1" id="KW-0812">Transmembrane</keyword>
<feature type="transmembrane region" description="Helical" evidence="1">
    <location>
        <begin position="216"/>
        <end position="234"/>
    </location>
</feature>
<name>A0A1Z8B6C5_9FLAO</name>
<protein>
    <recommendedName>
        <fullName evidence="4">Prenyltransferase</fullName>
    </recommendedName>
</protein>
<organism evidence="2 3">
    <name type="scientific">Nonlabens dokdonensis</name>
    <dbReference type="NCBI Taxonomy" id="328515"/>
    <lineage>
        <taxon>Bacteria</taxon>
        <taxon>Pseudomonadati</taxon>
        <taxon>Bacteroidota</taxon>
        <taxon>Flavobacteriia</taxon>
        <taxon>Flavobacteriales</taxon>
        <taxon>Flavobacteriaceae</taxon>
        <taxon>Nonlabens</taxon>
    </lineage>
</organism>
<evidence type="ECO:0000256" key="1">
    <source>
        <dbReference type="SAM" id="Phobius"/>
    </source>
</evidence>
<feature type="transmembrane region" description="Helical" evidence="1">
    <location>
        <begin position="52"/>
        <end position="68"/>
    </location>
</feature>
<proteinExistence type="predicted"/>
<comment type="caution">
    <text evidence="2">The sequence shown here is derived from an EMBL/GenBank/DDBJ whole genome shotgun (WGS) entry which is preliminary data.</text>
</comment>
<dbReference type="EMBL" id="MAAX01000071">
    <property type="protein sequence ID" value="OUS18109.1"/>
    <property type="molecule type" value="Genomic_DNA"/>
</dbReference>
<evidence type="ECO:0000313" key="3">
    <source>
        <dbReference type="Proteomes" id="UP000196102"/>
    </source>
</evidence>
<keyword evidence="1" id="KW-1133">Transmembrane helix</keyword>
<feature type="transmembrane region" description="Helical" evidence="1">
    <location>
        <begin position="12"/>
        <end position="31"/>
    </location>
</feature>
<sequence>MALFVVFNYWNFNTIDVSIIGLIFCGVLIGYNLIKYAILVLKKESFRFKNRILILTSLASLIAIYLLINDNLWTVLMVLLAFSYSLLYAFPLFKHRNWRQIPIIKLITVAVSWIILICLIPLKSSYVDFAYAYGCDVTPVIDSVFYLYIIDMFQLFILIIALCIPFEIRDLKYDAVSLKTLPQLIGVLNTKIIGISICVIYIVIEYVQFGFLIDHEFLINYFIVVLVATAIWFSDKFKSDYYASFFVEAIPILWLGLYYLL</sequence>
<keyword evidence="1" id="KW-0472">Membrane</keyword>
<reference evidence="3" key="1">
    <citation type="journal article" date="2017" name="Proc. Natl. Acad. Sci. U.S.A.">
        <title>Simulation of Deepwater Horizon oil plume reveals substrate specialization within a complex community of hydrocarbon-degraders.</title>
        <authorList>
            <person name="Hu P."/>
            <person name="Dubinsky E.A."/>
            <person name="Probst A.J."/>
            <person name="Wang J."/>
            <person name="Sieber C.M.K."/>
            <person name="Tom L.M."/>
            <person name="Gardinali P."/>
            <person name="Banfield J.F."/>
            <person name="Atlas R.M."/>
            <person name="Andersen G.L."/>
        </authorList>
    </citation>
    <scope>NUCLEOTIDE SEQUENCE [LARGE SCALE GENOMIC DNA]</scope>
</reference>
<feature type="transmembrane region" description="Helical" evidence="1">
    <location>
        <begin position="184"/>
        <end position="204"/>
    </location>
</feature>